<feature type="transmembrane region" description="Helical" evidence="5">
    <location>
        <begin position="111"/>
        <end position="131"/>
    </location>
</feature>
<organism evidence="6 7">
    <name type="scientific">Caerostris extrusa</name>
    <name type="common">Bark spider</name>
    <name type="synonym">Caerostris bankana</name>
    <dbReference type="NCBI Taxonomy" id="172846"/>
    <lineage>
        <taxon>Eukaryota</taxon>
        <taxon>Metazoa</taxon>
        <taxon>Ecdysozoa</taxon>
        <taxon>Arthropoda</taxon>
        <taxon>Chelicerata</taxon>
        <taxon>Arachnida</taxon>
        <taxon>Araneae</taxon>
        <taxon>Araneomorphae</taxon>
        <taxon>Entelegynae</taxon>
        <taxon>Araneoidea</taxon>
        <taxon>Araneidae</taxon>
        <taxon>Caerostris</taxon>
    </lineage>
</organism>
<feature type="transmembrane region" description="Helical" evidence="5">
    <location>
        <begin position="174"/>
        <end position="193"/>
    </location>
</feature>
<evidence type="ECO:0000313" key="7">
    <source>
        <dbReference type="Proteomes" id="UP001054945"/>
    </source>
</evidence>
<evidence type="ECO:0000256" key="3">
    <source>
        <dbReference type="ARBA" id="ARBA00022989"/>
    </source>
</evidence>
<feature type="transmembrane region" description="Helical" evidence="5">
    <location>
        <begin position="205"/>
        <end position="224"/>
    </location>
</feature>
<dbReference type="InterPro" id="IPR011701">
    <property type="entry name" value="MFS"/>
</dbReference>
<evidence type="ECO:0000256" key="4">
    <source>
        <dbReference type="ARBA" id="ARBA00023136"/>
    </source>
</evidence>
<evidence type="ECO:0000256" key="1">
    <source>
        <dbReference type="ARBA" id="ARBA00004141"/>
    </source>
</evidence>
<name>A0AAV4W962_CAEEX</name>
<feature type="transmembrane region" description="Helical" evidence="5">
    <location>
        <begin position="21"/>
        <end position="39"/>
    </location>
</feature>
<evidence type="ECO:0000256" key="2">
    <source>
        <dbReference type="ARBA" id="ARBA00022692"/>
    </source>
</evidence>
<comment type="subcellular location">
    <subcellularLocation>
        <location evidence="1">Membrane</location>
        <topology evidence="1">Multi-pass membrane protein</topology>
    </subcellularLocation>
</comment>
<sequence>MEKKERNILLSIKNAVKLVTVEPYLFFCLLGYTVRLVSFQDLLMLQACRNVYGQPDSVCTELKKHKALNAQCIEVGNNMYTGVMLLSSLPAVVVAIFLGPWSDKYSRKYPMIFSASGMFLEALCTAILAVFPSVPPIWFVVPSIFAGISGGFIISVSASYSYASDVTNERTRSARFAVIEFFNIAAIVVGNLIGGQVIKRGHLPVMIISPISFACGLLYVILILKETRPPIPAGHRLQMFRDLLRVDNIKESYRACSKKRPGNIRCQIWMLVWIACMQRYTDLGTVSIGFPFTKQMYTWDVTDFSNASMVFYIVNAIVTIVFIPILSNKLRLHEAALGFVGMLSLISKMFVTSVAYREFMFYFAWISGTLANATGVGVRSRISKLVRKEEIGRAFSLLGTCESITPLLGSTVFLQIFNLSSGFFPGLAFAVNGVLLIPCLIMFGWMMGMPSVSLADYERDEDEKKARPLETISSSTYSKLEEEKC</sequence>
<evidence type="ECO:0000313" key="6">
    <source>
        <dbReference type="EMBL" id="GIY79435.1"/>
    </source>
</evidence>
<dbReference type="GO" id="GO:0022857">
    <property type="term" value="F:transmembrane transporter activity"/>
    <property type="evidence" value="ECO:0007669"/>
    <property type="project" value="InterPro"/>
</dbReference>
<feature type="transmembrane region" description="Helical" evidence="5">
    <location>
        <begin position="394"/>
        <end position="417"/>
    </location>
</feature>
<feature type="transmembrane region" description="Helical" evidence="5">
    <location>
        <begin position="304"/>
        <end position="323"/>
    </location>
</feature>
<dbReference type="Gene3D" id="1.20.1250.20">
    <property type="entry name" value="MFS general substrate transporter like domains"/>
    <property type="match status" value="1"/>
</dbReference>
<dbReference type="Proteomes" id="UP001054945">
    <property type="component" value="Unassembled WGS sequence"/>
</dbReference>
<feature type="transmembrane region" description="Helical" evidence="5">
    <location>
        <begin position="268"/>
        <end position="292"/>
    </location>
</feature>
<keyword evidence="4 5" id="KW-0472">Membrane</keyword>
<feature type="transmembrane region" description="Helical" evidence="5">
    <location>
        <begin position="362"/>
        <end position="382"/>
    </location>
</feature>
<dbReference type="InterPro" id="IPR036259">
    <property type="entry name" value="MFS_trans_sf"/>
</dbReference>
<evidence type="ECO:0000256" key="5">
    <source>
        <dbReference type="SAM" id="Phobius"/>
    </source>
</evidence>
<protein>
    <recommendedName>
        <fullName evidence="8">Proton-coupled folate transporter</fullName>
    </recommendedName>
</protein>
<proteinExistence type="predicted"/>
<gene>
    <name evidence="6" type="primary">AVEN_143295_1</name>
    <name evidence="6" type="ORF">CEXT_739041</name>
</gene>
<accession>A0AAV4W962</accession>
<dbReference type="PANTHER" id="PTHR23507:SF1">
    <property type="entry name" value="FI18259P1-RELATED"/>
    <property type="match status" value="1"/>
</dbReference>
<dbReference type="Pfam" id="PF07690">
    <property type="entry name" value="MFS_1"/>
    <property type="match status" value="1"/>
</dbReference>
<keyword evidence="2 5" id="KW-0812">Transmembrane</keyword>
<dbReference type="PANTHER" id="PTHR23507">
    <property type="entry name" value="ZGC:174356"/>
    <property type="match status" value="1"/>
</dbReference>
<feature type="transmembrane region" description="Helical" evidence="5">
    <location>
        <begin position="79"/>
        <end position="99"/>
    </location>
</feature>
<feature type="transmembrane region" description="Helical" evidence="5">
    <location>
        <begin position="137"/>
        <end position="162"/>
    </location>
</feature>
<feature type="transmembrane region" description="Helical" evidence="5">
    <location>
        <begin position="423"/>
        <end position="445"/>
    </location>
</feature>
<evidence type="ECO:0008006" key="8">
    <source>
        <dbReference type="Google" id="ProtNLM"/>
    </source>
</evidence>
<dbReference type="EMBL" id="BPLR01015887">
    <property type="protein sequence ID" value="GIY79435.1"/>
    <property type="molecule type" value="Genomic_DNA"/>
</dbReference>
<feature type="transmembrane region" description="Helical" evidence="5">
    <location>
        <begin position="335"/>
        <end position="356"/>
    </location>
</feature>
<dbReference type="GO" id="GO:0016020">
    <property type="term" value="C:membrane"/>
    <property type="evidence" value="ECO:0007669"/>
    <property type="project" value="UniProtKB-SubCell"/>
</dbReference>
<reference evidence="6 7" key="1">
    <citation type="submission" date="2021-06" db="EMBL/GenBank/DDBJ databases">
        <title>Caerostris extrusa draft genome.</title>
        <authorList>
            <person name="Kono N."/>
            <person name="Arakawa K."/>
        </authorList>
    </citation>
    <scope>NUCLEOTIDE SEQUENCE [LARGE SCALE GENOMIC DNA]</scope>
</reference>
<keyword evidence="7" id="KW-1185">Reference proteome</keyword>
<keyword evidence="3 5" id="KW-1133">Transmembrane helix</keyword>
<comment type="caution">
    <text evidence="6">The sequence shown here is derived from an EMBL/GenBank/DDBJ whole genome shotgun (WGS) entry which is preliminary data.</text>
</comment>
<dbReference type="AlphaFoldDB" id="A0AAV4W962"/>
<dbReference type="SUPFAM" id="SSF103473">
    <property type="entry name" value="MFS general substrate transporter"/>
    <property type="match status" value="1"/>
</dbReference>